<dbReference type="AlphaFoldDB" id="A0A1E1XIV2"/>
<name>A0A1E1XIV2_AMBSC</name>
<dbReference type="EMBL" id="GFAA01004204">
    <property type="protein sequence ID" value="JAT99230.1"/>
    <property type="molecule type" value="mRNA"/>
</dbReference>
<organism evidence="1">
    <name type="scientific">Amblyomma sculptum</name>
    <name type="common">Tick</name>
    <dbReference type="NCBI Taxonomy" id="1581419"/>
    <lineage>
        <taxon>Eukaryota</taxon>
        <taxon>Metazoa</taxon>
        <taxon>Ecdysozoa</taxon>
        <taxon>Arthropoda</taxon>
        <taxon>Chelicerata</taxon>
        <taxon>Arachnida</taxon>
        <taxon>Acari</taxon>
        <taxon>Parasitiformes</taxon>
        <taxon>Ixodida</taxon>
        <taxon>Ixodoidea</taxon>
        <taxon>Ixodidae</taxon>
        <taxon>Amblyomminae</taxon>
        <taxon>Amblyomma</taxon>
    </lineage>
</organism>
<feature type="non-terminal residue" evidence="1">
    <location>
        <position position="231"/>
    </location>
</feature>
<reference evidence="1" key="1">
    <citation type="submission" date="2016-09" db="EMBL/GenBank/DDBJ databases">
        <authorList>
            <person name="Capua I."/>
            <person name="De Benedictis P."/>
            <person name="Joannis T."/>
            <person name="Lombin L.H."/>
            <person name="Cattoli G."/>
        </authorList>
    </citation>
    <scope>NUCLEOTIDE SEQUENCE</scope>
</reference>
<evidence type="ECO:0000313" key="1">
    <source>
        <dbReference type="EMBL" id="JAT99230.1"/>
    </source>
</evidence>
<accession>A0A1E1XIV2</accession>
<reference evidence="1" key="2">
    <citation type="journal article" date="2017" name="Front. Cell. Infect. Microbiol.">
        <title>Analysis of the Salivary Gland Transcriptome of Unfed and Partially Fed Amblyomma sculptum Ticks and Descriptive Proteome of the Saliva.</title>
        <authorList>
            <person name="Esteves E."/>
            <person name="Maruyama S.R."/>
            <person name="Kawahara R."/>
            <person name="Fujita A."/>
            <person name="Martins L.A."/>
            <person name="Righi A.A."/>
            <person name="Costa F.B."/>
            <person name="Palmisano G."/>
            <person name="Labruna M.B."/>
            <person name="Sa-Nunes A."/>
            <person name="Ribeiro J.M.C."/>
            <person name="Fogaca A.C."/>
        </authorList>
    </citation>
    <scope>NUCLEOTIDE SEQUENCE</scope>
</reference>
<proteinExistence type="evidence at transcript level"/>
<sequence length="231" mass="26058">LLPFNSCHSKLVKRGIVSTCLRASLAKSCPHKVQVSFEAQVDRLRSAGFPLALLQAVAEPLLKSFRPNSKPRGADSQERRKYEVMPYVHRVSHGLKRVAGKFGVEVIFSAPCKLSRLCNLARKDKQKKVVCGINHRNKFVQCTSNVIYQIPLSCGRFYIGQTGRCVNISLLEHANSLHDSRGQHLPKHCHTCQHDDKNCNPLFDRTKIIGRSRDKKEREIIEALEIARLGP</sequence>
<protein>
    <submittedName>
        <fullName evidence="1">Putative tick transposon</fullName>
    </submittedName>
</protein>
<feature type="non-terminal residue" evidence="1">
    <location>
        <position position="1"/>
    </location>
</feature>